<protein>
    <submittedName>
        <fullName evidence="1">Uncharacterized protein</fullName>
    </submittedName>
</protein>
<organism evidence="1 2">
    <name type="scientific">Actinobacillus minor NM305</name>
    <dbReference type="NCBI Taxonomy" id="637911"/>
    <lineage>
        <taxon>Bacteria</taxon>
        <taxon>Pseudomonadati</taxon>
        <taxon>Pseudomonadota</taxon>
        <taxon>Gammaproteobacteria</taxon>
        <taxon>Pasteurellales</taxon>
        <taxon>Pasteurellaceae</taxon>
        <taxon>Actinobacillus</taxon>
    </lineage>
</organism>
<accession>C5S0Q1</accession>
<reference evidence="1 2" key="1">
    <citation type="journal article" date="2010" name="Vet. Microbiol.">
        <title>Production of haemolysins by strains of the Actinobacillus minor/porcitonsillarum complex.</title>
        <authorList>
            <person name="Arya G."/>
            <person name="Niven D.F."/>
        </authorList>
    </citation>
    <scope>NUCLEOTIDE SEQUENCE [LARGE SCALE GENOMIC DNA]</scope>
    <source>
        <strain evidence="1 2">NM305</strain>
    </source>
</reference>
<name>C5S0Q1_9PAST</name>
<evidence type="ECO:0000313" key="1">
    <source>
        <dbReference type="EMBL" id="EER47484.1"/>
    </source>
</evidence>
<dbReference type="RefSeq" id="WP_005823270.1">
    <property type="nucleotide sequence ID" value="NZ_ACQL01000069.1"/>
</dbReference>
<gene>
    <name evidence="1" type="ORF">AM305_07383</name>
</gene>
<sequence length="59" mass="7036">MKQLIQQIEQWTEDSNLIKGSTSHIVTYGHDCDYQTWKSLREWSHKHTSKTPAKNFRCN</sequence>
<dbReference type="AlphaFoldDB" id="C5S0Q1"/>
<dbReference type="Proteomes" id="UP000005532">
    <property type="component" value="Unassembled WGS sequence"/>
</dbReference>
<comment type="caution">
    <text evidence="1">The sequence shown here is derived from an EMBL/GenBank/DDBJ whole genome shotgun (WGS) entry which is preliminary data.</text>
</comment>
<proteinExistence type="predicted"/>
<evidence type="ECO:0000313" key="2">
    <source>
        <dbReference type="Proteomes" id="UP000005532"/>
    </source>
</evidence>
<dbReference type="EMBL" id="ACQL01000069">
    <property type="protein sequence ID" value="EER47484.1"/>
    <property type="molecule type" value="Genomic_DNA"/>
</dbReference>